<dbReference type="OrthoDB" id="3243050at2"/>
<gene>
    <name evidence="1" type="ORF">HMPREF3208_01164</name>
</gene>
<dbReference type="AlphaFoldDB" id="A0A133NSB8"/>
<name>A0A133NSB8_GARVA</name>
<comment type="caution">
    <text evidence="1">The sequence shown here is derived from an EMBL/GenBank/DDBJ whole genome shotgun (WGS) entry which is preliminary data.</text>
</comment>
<reference evidence="1 2" key="1">
    <citation type="submission" date="2016-01" db="EMBL/GenBank/DDBJ databases">
        <authorList>
            <person name="Oliw E.H."/>
        </authorList>
    </citation>
    <scope>NUCLEOTIDE SEQUENCE [LARGE SCALE GENOMIC DNA]</scope>
    <source>
        <strain evidence="1 2">PSS_7772B</strain>
    </source>
</reference>
<proteinExistence type="predicted"/>
<sequence length="62" mass="7322">MQTYYEWQWLIQRTQQCARCILAESAASRLEDWQGLAAEYFRQNMVDLAQQAYALYDVRGGI</sequence>
<accession>A0A133NSB8</accession>
<dbReference type="PATRIC" id="fig|2702.100.peg.1149"/>
<dbReference type="RefSeq" id="WP_016637311.1">
    <property type="nucleotide sequence ID" value="NZ_KQ956870.1"/>
</dbReference>
<organism evidence="1 2">
    <name type="scientific">Gardnerella vaginalis</name>
    <dbReference type="NCBI Taxonomy" id="2702"/>
    <lineage>
        <taxon>Bacteria</taxon>
        <taxon>Bacillati</taxon>
        <taxon>Actinomycetota</taxon>
        <taxon>Actinomycetes</taxon>
        <taxon>Bifidobacteriales</taxon>
        <taxon>Bifidobacteriaceae</taxon>
        <taxon>Gardnerella</taxon>
    </lineage>
</organism>
<protein>
    <submittedName>
        <fullName evidence="1">Uncharacterized protein</fullName>
    </submittedName>
</protein>
<evidence type="ECO:0000313" key="1">
    <source>
        <dbReference type="EMBL" id="KXA19179.1"/>
    </source>
</evidence>
<dbReference type="Proteomes" id="UP000070687">
    <property type="component" value="Unassembled WGS sequence"/>
</dbReference>
<evidence type="ECO:0000313" key="2">
    <source>
        <dbReference type="Proteomes" id="UP000070687"/>
    </source>
</evidence>
<dbReference type="EMBL" id="LRQB01000075">
    <property type="protein sequence ID" value="KXA19179.1"/>
    <property type="molecule type" value="Genomic_DNA"/>
</dbReference>